<dbReference type="InterPro" id="IPR000210">
    <property type="entry name" value="BTB/POZ_dom"/>
</dbReference>
<gene>
    <name evidence="3" type="primary">spop-b</name>
    <name evidence="3" type="ORF">NPIL_371841</name>
</gene>
<dbReference type="PANTHER" id="PTHR24413">
    <property type="entry name" value="SPECKLE-TYPE POZ PROTEIN"/>
    <property type="match status" value="1"/>
</dbReference>
<protein>
    <submittedName>
        <fullName evidence="3">Speckle-type POZ protein B</fullName>
    </submittedName>
</protein>
<dbReference type="InterPro" id="IPR011333">
    <property type="entry name" value="SKP1/BTB/POZ_sf"/>
</dbReference>
<name>A0A8X6TF56_NEPPI</name>
<reference evidence="3" key="1">
    <citation type="submission" date="2020-08" db="EMBL/GenBank/DDBJ databases">
        <title>Multicomponent nature underlies the extraordinary mechanical properties of spider dragline silk.</title>
        <authorList>
            <person name="Kono N."/>
            <person name="Nakamura H."/>
            <person name="Mori M."/>
            <person name="Yoshida Y."/>
            <person name="Ohtoshi R."/>
            <person name="Malay A.D."/>
            <person name="Moran D.A.P."/>
            <person name="Tomita M."/>
            <person name="Numata K."/>
            <person name="Arakawa K."/>
        </authorList>
    </citation>
    <scope>NUCLEOTIDE SEQUENCE</scope>
</reference>
<dbReference type="InterPro" id="IPR002083">
    <property type="entry name" value="MATH/TRAF_dom"/>
</dbReference>
<dbReference type="OrthoDB" id="6359816at2759"/>
<evidence type="ECO:0000313" key="3">
    <source>
        <dbReference type="EMBL" id="GFT01636.1"/>
    </source>
</evidence>
<dbReference type="Proteomes" id="UP000887013">
    <property type="component" value="Unassembled WGS sequence"/>
</dbReference>
<dbReference type="SUPFAM" id="SSF54695">
    <property type="entry name" value="POZ domain"/>
    <property type="match status" value="2"/>
</dbReference>
<dbReference type="Gene3D" id="3.30.710.10">
    <property type="entry name" value="Potassium Channel Kv1.1, Chain A"/>
    <property type="match status" value="2"/>
</dbReference>
<feature type="domain" description="MATH" evidence="2">
    <location>
        <begin position="11"/>
        <end position="143"/>
    </location>
</feature>
<dbReference type="Pfam" id="PF22486">
    <property type="entry name" value="MATH_2"/>
    <property type="match status" value="1"/>
</dbReference>
<dbReference type="Gene3D" id="2.60.210.10">
    <property type="entry name" value="Apoptosis, Tumor Necrosis Factor Receptor Associated Protein 2, Chain A"/>
    <property type="match status" value="1"/>
</dbReference>
<dbReference type="AlphaFoldDB" id="A0A8X6TF56"/>
<organism evidence="3 4">
    <name type="scientific">Nephila pilipes</name>
    <name type="common">Giant wood spider</name>
    <name type="synonym">Nephila maculata</name>
    <dbReference type="NCBI Taxonomy" id="299642"/>
    <lineage>
        <taxon>Eukaryota</taxon>
        <taxon>Metazoa</taxon>
        <taxon>Ecdysozoa</taxon>
        <taxon>Arthropoda</taxon>
        <taxon>Chelicerata</taxon>
        <taxon>Arachnida</taxon>
        <taxon>Araneae</taxon>
        <taxon>Araneomorphae</taxon>
        <taxon>Entelegynae</taxon>
        <taxon>Araneoidea</taxon>
        <taxon>Nephilidae</taxon>
        <taxon>Nephila</taxon>
    </lineage>
</organism>
<proteinExistence type="predicted"/>
<evidence type="ECO:0000259" key="1">
    <source>
        <dbReference type="PROSITE" id="PS50097"/>
    </source>
</evidence>
<feature type="domain" description="BTB" evidence="1">
    <location>
        <begin position="343"/>
        <end position="411"/>
    </location>
</feature>
<evidence type="ECO:0000313" key="4">
    <source>
        <dbReference type="Proteomes" id="UP000887013"/>
    </source>
</evidence>
<dbReference type="GO" id="GO:0030163">
    <property type="term" value="P:protein catabolic process"/>
    <property type="evidence" value="ECO:0007669"/>
    <property type="project" value="UniProtKB-ARBA"/>
</dbReference>
<dbReference type="CDD" id="cd00121">
    <property type="entry name" value="MATH"/>
    <property type="match status" value="1"/>
</dbReference>
<dbReference type="SUPFAM" id="SSF49599">
    <property type="entry name" value="TRAF domain-like"/>
    <property type="match status" value="1"/>
</dbReference>
<dbReference type="PROSITE" id="PS50144">
    <property type="entry name" value="MATH"/>
    <property type="match status" value="1"/>
</dbReference>
<dbReference type="PROSITE" id="PS50097">
    <property type="entry name" value="BTB"/>
    <property type="match status" value="2"/>
</dbReference>
<dbReference type="EMBL" id="BMAW01055584">
    <property type="protein sequence ID" value="GFT01636.1"/>
    <property type="molecule type" value="Genomic_DNA"/>
</dbReference>
<sequence>MDSQRISEKEGFSFTWVIENFNFCWQKEGGAIMSPAFIADTLEKTKWRLLLYPKGVSDVKEDFISFYLERQEDCRGPKSFTIFYELSFLAADGSVLESSGTSKYSFCKNYGRGFKDFVKQREVFQKRRKEFLFRDILTARCRLWNTAQGVIKNEQCFARTQIGIERRSFLWDIKSFSSFQQNVWEIKSASDGNSIMTLKFLSTAQPKREISLEAISCDWMIKFSTFRMQVLGTSGKGIECLNEEFVFDDHVKTVLFTLHFLKEFLMEYKNLYLPNDILTLQCECAYTTGIAWEGIEMTSYGYPASIQTRGRASNHLKTEKTSLDLTRILQENLETLYKENFLSDTKLSTRTGRLFFAHKNILSARSPVFKAMFTNDMKEKFSECVYIEDLDDGTVHRMLLYVYTAVVKDLQWESASALYAAADKYEIISLKNKCAFFLKNNISPNNACDLLILADMHQDQFLKSVTQEFILKHDSDVMNSYRWNALLEINPELASNTLFLRYKVFIRNLVGDHFESEKTSLDLTNTLQKNLGTLYKENILCDTKLKTETGTFLAHKNILSARSPVFKAMFANDMKEKSSECVYIEDLDDDTVERMLLYLYTAAVEDLQWESAYELYAAADKYEILSLKSMCSSFLKNNLCPDNACELLILANMHLDQYLKSVVQDYILYHKGIFNSKEWKLLMKTNLQLAADIMYLKLKE</sequence>
<dbReference type="SMART" id="SM00225">
    <property type="entry name" value="BTB"/>
    <property type="match status" value="2"/>
</dbReference>
<evidence type="ECO:0000259" key="2">
    <source>
        <dbReference type="PROSITE" id="PS50144"/>
    </source>
</evidence>
<accession>A0A8X6TF56</accession>
<dbReference type="Pfam" id="PF00651">
    <property type="entry name" value="BTB"/>
    <property type="match status" value="2"/>
</dbReference>
<comment type="caution">
    <text evidence="3">The sequence shown here is derived from an EMBL/GenBank/DDBJ whole genome shotgun (WGS) entry which is preliminary data.</text>
</comment>
<keyword evidence="4" id="KW-1185">Reference proteome</keyword>
<feature type="domain" description="BTB" evidence="1">
    <location>
        <begin position="541"/>
        <end position="608"/>
    </location>
</feature>
<dbReference type="InterPro" id="IPR008974">
    <property type="entry name" value="TRAF-like"/>
</dbReference>
<dbReference type="Gene3D" id="1.25.40.420">
    <property type="match status" value="2"/>
</dbReference>